<dbReference type="Proteomes" id="UP001146468">
    <property type="component" value="Unassembled WGS sequence"/>
</dbReference>
<accession>A0A9X3RKC3</accession>
<dbReference type="InterPro" id="IPR003615">
    <property type="entry name" value="HNH_nuc"/>
</dbReference>
<dbReference type="EMBL" id="JAKMUS010000008">
    <property type="protein sequence ID" value="MCZ9294096.1"/>
    <property type="molecule type" value="Genomic_DNA"/>
</dbReference>
<protein>
    <submittedName>
        <fullName evidence="3">HNH endonuclease</fullName>
    </submittedName>
</protein>
<name>A0A9X3RKC3_9CORY</name>
<organism evidence="3 4">
    <name type="scientific">Corynebacterium meitnerae</name>
    <dbReference type="NCBI Taxonomy" id="2913498"/>
    <lineage>
        <taxon>Bacteria</taxon>
        <taxon>Bacillati</taxon>
        <taxon>Actinomycetota</taxon>
        <taxon>Actinomycetes</taxon>
        <taxon>Mycobacteriales</taxon>
        <taxon>Corynebacteriaceae</taxon>
        <taxon>Corynebacterium</taxon>
    </lineage>
</organism>
<comment type="caution">
    <text evidence="3">The sequence shown here is derived from an EMBL/GenBank/DDBJ whole genome shotgun (WGS) entry which is preliminary data.</text>
</comment>
<dbReference type="Gene3D" id="1.10.30.50">
    <property type="match status" value="1"/>
</dbReference>
<feature type="region of interest" description="Disordered" evidence="1">
    <location>
        <begin position="465"/>
        <end position="498"/>
    </location>
</feature>
<sequence>MSAPVKTPSFATENPSDPVAQAHWALRKAEYELFKEYAEGDVELVDSRDFDQEYARLSKSTGMPKWQVDSAVMAYMALRELPGLRELQQEFQRLDLPRLKALSDAMDSFGENATPEVYAAVDAVMVEIFTPHRHNAALPTVSTIKRRINKLIADFDNAAAFCPENRKEREERPKNIPPGSCDVTFHNGRVGANQSGMTMMGDIATMAMTRAIIDATARSHGLTLEETVLKLLTGEITPTGNATVSVYAPKGPDGSVDLTKSVFFPGFGWTNAVATEKFHSLAGLNGFEAKNPATFVDLESTATHTVNGHDAPEKVKEFVRMRDGHCIFPGCTVPARRCQLDHRIAYEEGGPTTASNLYCLCQKHHNVKTDKRAFYLPDPFTGDIVWLFADGTYAITKPAGFLHDQVTLTAPRWVSTLSQVRRHKQKVAHFYAKAHKLIDGYEAGTPYPTTIEALEKLEQEYGLKFPFAPEPPAQEPDPDYEPPPEDDEVAEEVDDVGA</sequence>
<keyword evidence="3" id="KW-0540">Nuclease</keyword>
<evidence type="ECO:0000256" key="1">
    <source>
        <dbReference type="SAM" id="MobiDB-lite"/>
    </source>
</evidence>
<evidence type="ECO:0000259" key="2">
    <source>
        <dbReference type="SMART" id="SM00507"/>
    </source>
</evidence>
<evidence type="ECO:0000313" key="3">
    <source>
        <dbReference type="EMBL" id="MCZ9294096.1"/>
    </source>
</evidence>
<dbReference type="AlphaFoldDB" id="A0A9X3RKC3"/>
<dbReference type="CDD" id="cd00085">
    <property type="entry name" value="HNHc"/>
    <property type="match status" value="1"/>
</dbReference>
<feature type="compositionally biased region" description="Acidic residues" evidence="1">
    <location>
        <begin position="476"/>
        <end position="498"/>
    </location>
</feature>
<gene>
    <name evidence="3" type="ORF">L8U60_06310</name>
</gene>
<evidence type="ECO:0000313" key="4">
    <source>
        <dbReference type="Proteomes" id="UP001146468"/>
    </source>
</evidence>
<proteinExistence type="predicted"/>
<dbReference type="SMART" id="SM00507">
    <property type="entry name" value="HNHc"/>
    <property type="match status" value="1"/>
</dbReference>
<keyword evidence="3" id="KW-0378">Hydrolase</keyword>
<dbReference type="GO" id="GO:0004519">
    <property type="term" value="F:endonuclease activity"/>
    <property type="evidence" value="ECO:0007669"/>
    <property type="project" value="UniProtKB-KW"/>
</dbReference>
<keyword evidence="4" id="KW-1185">Reference proteome</keyword>
<feature type="domain" description="HNH nuclease" evidence="2">
    <location>
        <begin position="314"/>
        <end position="366"/>
    </location>
</feature>
<dbReference type="RefSeq" id="WP_269965521.1">
    <property type="nucleotide sequence ID" value="NZ_JAKMUS010000008.1"/>
</dbReference>
<keyword evidence="3" id="KW-0255">Endonuclease</keyword>
<reference evidence="3" key="1">
    <citation type="submission" date="2022-02" db="EMBL/GenBank/DDBJ databases">
        <title>Corynebacterium sp. from urogenital microbiome.</title>
        <authorList>
            <person name="Cappelli E.A."/>
            <person name="Ribeiro T.G."/>
            <person name="Peixe L."/>
        </authorList>
    </citation>
    <scope>NUCLEOTIDE SEQUENCE</scope>
    <source>
        <strain evidence="3">C8Ua_172</strain>
    </source>
</reference>